<keyword evidence="1" id="KW-0472">Membrane</keyword>
<dbReference type="STRING" id="1798382.A3D77_07490"/>
<dbReference type="InterPro" id="IPR028096">
    <property type="entry name" value="EfeO_Cupredoxin"/>
</dbReference>
<dbReference type="CDD" id="cd00371">
    <property type="entry name" value="HMA"/>
    <property type="match status" value="1"/>
</dbReference>
<name>A0A1F5ZTD3_9BACT</name>
<dbReference type="InterPro" id="IPR008972">
    <property type="entry name" value="Cupredoxin"/>
</dbReference>
<dbReference type="SUPFAM" id="SSF55008">
    <property type="entry name" value="HMA, heavy metal-associated domain"/>
    <property type="match status" value="1"/>
</dbReference>
<keyword evidence="1" id="KW-0812">Transmembrane</keyword>
<dbReference type="InterPro" id="IPR006121">
    <property type="entry name" value="HMA_dom"/>
</dbReference>
<protein>
    <recommendedName>
        <fullName evidence="2">HMA domain-containing protein</fullName>
    </recommendedName>
</protein>
<feature type="domain" description="HMA" evidence="2">
    <location>
        <begin position="2"/>
        <end position="67"/>
    </location>
</feature>
<accession>A0A1F5ZTD3</accession>
<feature type="transmembrane region" description="Helical" evidence="1">
    <location>
        <begin position="191"/>
        <end position="212"/>
    </location>
</feature>
<evidence type="ECO:0000313" key="3">
    <source>
        <dbReference type="EMBL" id="OGG15357.1"/>
    </source>
</evidence>
<dbReference type="Gene3D" id="3.30.70.100">
    <property type="match status" value="1"/>
</dbReference>
<sequence length="588" mass="62947">MRITTVPIQGMHCRSCELLIEDELKDIPGVKKVTVSQRKKCAELYHENYLNDGTIIQSVERAGYQVGYEEEKPLFSKNINDYKDIIISVIVLSFLFILVDIFGLNKLFSTSISRPSGLIPIFLIGITAGLSTCMALVGGLVLGVSARFSEKNPNASVYEKFKPHLFFNFGRITSYVILGGVIGLIGSFFQLSGFGLGLLTLGVALVMLMLGLQLTGLFPRISNAHFTLPTGISKALGIKEQQNKEYSHKNAFILGGLTFFLPCGFTQAMQLLAMSSGSFIRGATIMGIFALGTAPGLLGVGGVTSVIKGYFAQKFFKFAGVVVTILAFFNAQNGLNLMGLSPAYLFSSNQNVLAASSVNTIVDGFQVVKMTQSANGYNPNIFTVVKDVPVKWEINSTDSNTCASAIIISRLGIRKNLELGDNTIEFTPTDVGRLPFSCSMGMYTGVFNVVEKSTDAVAQAPPAKSGVSCGTGGCGCGGGAKQAVQQPVVAQEAKREGAVQVIKTTYTADRDISPNEFSVKAGTPVRMEIDVKDNGSGCMGTITIPRLVDDPQYLAKGKTITFNFTPNGKGNYPITCAMGVPRGVIKVL</sequence>
<dbReference type="PROSITE" id="PS50846">
    <property type="entry name" value="HMA_2"/>
    <property type="match status" value="1"/>
</dbReference>
<evidence type="ECO:0000313" key="4">
    <source>
        <dbReference type="Proteomes" id="UP000176923"/>
    </source>
</evidence>
<evidence type="ECO:0000256" key="1">
    <source>
        <dbReference type="SAM" id="Phobius"/>
    </source>
</evidence>
<feature type="transmembrane region" description="Helical" evidence="1">
    <location>
        <begin position="85"/>
        <end position="105"/>
    </location>
</feature>
<evidence type="ECO:0000259" key="2">
    <source>
        <dbReference type="PROSITE" id="PS50846"/>
    </source>
</evidence>
<dbReference type="Gene3D" id="2.60.40.420">
    <property type="entry name" value="Cupredoxins - blue copper proteins"/>
    <property type="match status" value="2"/>
</dbReference>
<feature type="transmembrane region" description="Helical" evidence="1">
    <location>
        <begin position="279"/>
        <end position="303"/>
    </location>
</feature>
<feature type="transmembrane region" description="Helical" evidence="1">
    <location>
        <begin position="251"/>
        <end position="273"/>
    </location>
</feature>
<dbReference type="EMBL" id="MFJL01000026">
    <property type="protein sequence ID" value="OGG15357.1"/>
    <property type="molecule type" value="Genomic_DNA"/>
</dbReference>
<comment type="caution">
    <text evidence="3">The sequence shown here is derived from an EMBL/GenBank/DDBJ whole genome shotgun (WGS) entry which is preliminary data.</text>
</comment>
<dbReference type="InterPro" id="IPR039447">
    <property type="entry name" value="UreH-like_TM_dom"/>
</dbReference>
<gene>
    <name evidence="3" type="ORF">A3D77_07490</name>
</gene>
<feature type="transmembrane region" description="Helical" evidence="1">
    <location>
        <begin position="315"/>
        <end position="331"/>
    </location>
</feature>
<dbReference type="Proteomes" id="UP000176923">
    <property type="component" value="Unassembled WGS sequence"/>
</dbReference>
<dbReference type="AlphaFoldDB" id="A0A1F5ZTD3"/>
<dbReference type="InterPro" id="IPR036163">
    <property type="entry name" value="HMA_dom_sf"/>
</dbReference>
<dbReference type="Pfam" id="PF13473">
    <property type="entry name" value="Cupredoxin_1"/>
    <property type="match status" value="2"/>
</dbReference>
<dbReference type="SUPFAM" id="SSF49503">
    <property type="entry name" value="Cupredoxins"/>
    <property type="match status" value="2"/>
</dbReference>
<dbReference type="GO" id="GO:0046872">
    <property type="term" value="F:metal ion binding"/>
    <property type="evidence" value="ECO:0007669"/>
    <property type="project" value="InterPro"/>
</dbReference>
<feature type="transmembrane region" description="Helical" evidence="1">
    <location>
        <begin position="165"/>
        <end position="185"/>
    </location>
</feature>
<dbReference type="PANTHER" id="PTHR42208">
    <property type="entry name" value="HEAVY METAL TRANSPORTER-RELATED"/>
    <property type="match status" value="1"/>
</dbReference>
<dbReference type="PANTHER" id="PTHR42208:SF1">
    <property type="entry name" value="HEAVY METAL TRANSPORTER"/>
    <property type="match status" value="1"/>
</dbReference>
<dbReference type="Pfam" id="PF00403">
    <property type="entry name" value="HMA"/>
    <property type="match status" value="1"/>
</dbReference>
<organism evidence="3 4">
    <name type="scientific">Candidatus Gottesmanbacteria bacterium RIFCSPHIGHO2_02_FULL_39_11</name>
    <dbReference type="NCBI Taxonomy" id="1798382"/>
    <lineage>
        <taxon>Bacteria</taxon>
        <taxon>Candidatus Gottesmaniibacteriota</taxon>
    </lineage>
</organism>
<feature type="transmembrane region" description="Helical" evidence="1">
    <location>
        <begin position="117"/>
        <end position="144"/>
    </location>
</feature>
<reference evidence="3 4" key="1">
    <citation type="journal article" date="2016" name="Nat. Commun.">
        <title>Thousands of microbial genomes shed light on interconnected biogeochemical processes in an aquifer system.</title>
        <authorList>
            <person name="Anantharaman K."/>
            <person name="Brown C.T."/>
            <person name="Hug L.A."/>
            <person name="Sharon I."/>
            <person name="Castelle C.J."/>
            <person name="Probst A.J."/>
            <person name="Thomas B.C."/>
            <person name="Singh A."/>
            <person name="Wilkins M.J."/>
            <person name="Karaoz U."/>
            <person name="Brodie E.L."/>
            <person name="Williams K.H."/>
            <person name="Hubbard S.S."/>
            <person name="Banfield J.F."/>
        </authorList>
    </citation>
    <scope>NUCLEOTIDE SEQUENCE [LARGE SCALE GENOMIC DNA]</scope>
</reference>
<keyword evidence="1" id="KW-1133">Transmembrane helix</keyword>
<proteinExistence type="predicted"/>
<dbReference type="Pfam" id="PF13386">
    <property type="entry name" value="DsbD_2"/>
    <property type="match status" value="1"/>
</dbReference>